<keyword evidence="2" id="KW-0255">Endonuclease</keyword>
<accession>A0A1T2YYG1</accession>
<gene>
    <name evidence="2" type="ORF">BFW87_06885</name>
</gene>
<protein>
    <submittedName>
        <fullName evidence="2">HNH endonuclease</fullName>
    </submittedName>
</protein>
<keyword evidence="2" id="KW-0540">Nuclease</keyword>
<evidence type="ECO:0000313" key="3">
    <source>
        <dbReference type="Proteomes" id="UP000190965"/>
    </source>
</evidence>
<comment type="caution">
    <text evidence="2">The sequence shown here is derived from an EMBL/GenBank/DDBJ whole genome shotgun (WGS) entry which is preliminary data.</text>
</comment>
<evidence type="ECO:0000313" key="2">
    <source>
        <dbReference type="EMBL" id="OPA97410.1"/>
    </source>
</evidence>
<sequence length="274" mass="30129">MIVGKKDLILKELEEGTGAAIAAAVDVSGLRSGLRIWFGDLDQKHGPVAELKPYGLKGHSVGLSFGSFSGEIIGQIRRAASEDVQLARALVASIRSDIAVEIAGQNLADWAVTSGSFRMTALIRNQDHPHDDVAIIAICRDVIVPMMAAMAELIGYDVIEEEVNDEIPAFEGAILQSVVKRRERNPRNRLLCIRIHGERCIVCGLEPRRVYGEAGAIIEVHHLEPLASLIEPRSYDPRTDLVPLCPSCHRALHTKRPIPWDIEDLKRLRSGCND</sequence>
<evidence type="ECO:0000259" key="1">
    <source>
        <dbReference type="Pfam" id="PF01844"/>
    </source>
</evidence>
<feature type="domain" description="HNH" evidence="1">
    <location>
        <begin position="200"/>
        <end position="254"/>
    </location>
</feature>
<dbReference type="GO" id="GO:0003676">
    <property type="term" value="F:nucleic acid binding"/>
    <property type="evidence" value="ECO:0007669"/>
    <property type="project" value="InterPro"/>
</dbReference>
<dbReference type="GO" id="GO:0008270">
    <property type="term" value="F:zinc ion binding"/>
    <property type="evidence" value="ECO:0007669"/>
    <property type="project" value="InterPro"/>
</dbReference>
<dbReference type="OrthoDB" id="9802640at2"/>
<dbReference type="InterPro" id="IPR002711">
    <property type="entry name" value="HNH"/>
</dbReference>
<dbReference type="EMBL" id="MSDF01000013">
    <property type="protein sequence ID" value="OPA97410.1"/>
    <property type="molecule type" value="Genomic_DNA"/>
</dbReference>
<proteinExistence type="predicted"/>
<name>A0A1T2YYG1_PSEFL</name>
<dbReference type="RefSeq" id="WP_078739173.1">
    <property type="nucleotide sequence ID" value="NZ_MSDF01000013.1"/>
</dbReference>
<dbReference type="GO" id="GO:0004519">
    <property type="term" value="F:endonuclease activity"/>
    <property type="evidence" value="ECO:0007669"/>
    <property type="project" value="UniProtKB-KW"/>
</dbReference>
<dbReference type="AlphaFoldDB" id="A0A1T2YYG1"/>
<dbReference type="InterPro" id="IPR003615">
    <property type="entry name" value="HNH_nuc"/>
</dbReference>
<dbReference type="CDD" id="cd00085">
    <property type="entry name" value="HNHc"/>
    <property type="match status" value="1"/>
</dbReference>
<keyword evidence="2" id="KW-0378">Hydrolase</keyword>
<dbReference type="Proteomes" id="UP000190965">
    <property type="component" value="Unassembled WGS sequence"/>
</dbReference>
<dbReference type="Pfam" id="PF01844">
    <property type="entry name" value="HNH"/>
    <property type="match status" value="1"/>
</dbReference>
<dbReference type="Gene3D" id="1.10.30.50">
    <property type="match status" value="1"/>
</dbReference>
<organism evidence="2 3">
    <name type="scientific">Pseudomonas fluorescens</name>
    <dbReference type="NCBI Taxonomy" id="294"/>
    <lineage>
        <taxon>Bacteria</taxon>
        <taxon>Pseudomonadati</taxon>
        <taxon>Pseudomonadota</taxon>
        <taxon>Gammaproteobacteria</taxon>
        <taxon>Pseudomonadales</taxon>
        <taxon>Pseudomonadaceae</taxon>
        <taxon>Pseudomonas</taxon>
    </lineage>
</organism>
<reference evidence="2 3" key="1">
    <citation type="submission" date="2016-12" db="EMBL/GenBank/DDBJ databases">
        <title>Draft genome sequences of seven strains of Pseudomonas fluorescens that produce 4-formylaminooxyvinylglycine.</title>
        <authorList>
            <person name="Okrent R.A."/>
            <person name="Manning V.A."/>
            <person name="Trippe K.M."/>
        </authorList>
    </citation>
    <scope>NUCLEOTIDE SEQUENCE [LARGE SCALE GENOMIC DNA]</scope>
    <source>
        <strain evidence="2 3">P5A</strain>
    </source>
</reference>